<dbReference type="CDD" id="cd06550">
    <property type="entry name" value="TM_ABC_iron-siderophores_like"/>
    <property type="match status" value="1"/>
</dbReference>
<dbReference type="Proteomes" id="UP000184233">
    <property type="component" value="Unassembled WGS sequence"/>
</dbReference>
<sequence length="348" mass="35437">MVIMRRRVRRAVMVLTGLAVLLAVAFVMAISLGALPIPVSDVVDTLVDVVTGRSASDPLHTTVILTIRLPRVLASAAAGVILALSGVLLQGLFRNPLADPGLLGISSGAASGAMIFILTSGGTALAASAFSLPAAAAIGGLTAVVLVWRLGSIGGTSSVSLMILAGVALNALLGAIIGFCSYVATEAQLKNMSFWLLGSVGAVDATMAGIMCVIAIVSLICAQPLARGLHVLALGEREAAHAGVPVRRLTTSVILLVAAGVGIVVAYCGPIGFVGLVVPHIVRMLIGSDLRTVIPGSALLGATLLIASDCLARTIVIPRELPIGVVTAAIGAPFFLSLLIRQRRREFV</sequence>
<feature type="transmembrane region" description="Helical" evidence="8">
    <location>
        <begin position="100"/>
        <end position="118"/>
    </location>
</feature>
<comment type="caution">
    <text evidence="9">The sequence shown here is derived from an EMBL/GenBank/DDBJ whole genome shotgun (WGS) entry which is preliminary data.</text>
</comment>
<organism evidence="9 10">
    <name type="scientific">Candidatus Kapaibacterium thiocyanatum</name>
    <dbReference type="NCBI Taxonomy" id="1895771"/>
    <lineage>
        <taxon>Bacteria</taxon>
        <taxon>Pseudomonadati</taxon>
        <taxon>Candidatus Kapaibacteriota</taxon>
        <taxon>Candidatus Kapaibacteriia</taxon>
        <taxon>Candidatus Kapaibacteriales</taxon>
        <taxon>Candidatus Kapaibacteriaceae</taxon>
        <taxon>Candidatus Kapaibacterium</taxon>
    </lineage>
</organism>
<dbReference type="Pfam" id="PF01032">
    <property type="entry name" value="FecCD"/>
    <property type="match status" value="1"/>
</dbReference>
<feature type="transmembrane region" description="Helical" evidence="8">
    <location>
        <begin position="124"/>
        <end position="148"/>
    </location>
</feature>
<keyword evidence="5 8" id="KW-0812">Transmembrane</keyword>
<dbReference type="GO" id="GO:0005886">
    <property type="term" value="C:plasma membrane"/>
    <property type="evidence" value="ECO:0007669"/>
    <property type="project" value="UniProtKB-SubCell"/>
</dbReference>
<feature type="transmembrane region" description="Helical" evidence="8">
    <location>
        <begin position="196"/>
        <end position="222"/>
    </location>
</feature>
<evidence type="ECO:0000256" key="4">
    <source>
        <dbReference type="ARBA" id="ARBA00022475"/>
    </source>
</evidence>
<dbReference type="EMBL" id="MKVH01000024">
    <property type="protein sequence ID" value="OJX57370.1"/>
    <property type="molecule type" value="Genomic_DNA"/>
</dbReference>
<dbReference type="GO" id="GO:0033214">
    <property type="term" value="P:siderophore-iron import into cell"/>
    <property type="evidence" value="ECO:0007669"/>
    <property type="project" value="TreeGrafter"/>
</dbReference>
<evidence type="ECO:0000313" key="9">
    <source>
        <dbReference type="EMBL" id="OJX57370.1"/>
    </source>
</evidence>
<evidence type="ECO:0008006" key="11">
    <source>
        <dbReference type="Google" id="ProtNLM"/>
    </source>
</evidence>
<dbReference type="SUPFAM" id="SSF81345">
    <property type="entry name" value="ABC transporter involved in vitamin B12 uptake, BtuC"/>
    <property type="match status" value="1"/>
</dbReference>
<evidence type="ECO:0000313" key="10">
    <source>
        <dbReference type="Proteomes" id="UP000184233"/>
    </source>
</evidence>
<dbReference type="FunFam" id="1.10.3470.10:FF:000001">
    <property type="entry name" value="Vitamin B12 ABC transporter permease BtuC"/>
    <property type="match status" value="1"/>
</dbReference>
<feature type="transmembrane region" description="Helical" evidence="8">
    <location>
        <begin position="160"/>
        <end position="184"/>
    </location>
</feature>
<evidence type="ECO:0000256" key="7">
    <source>
        <dbReference type="ARBA" id="ARBA00023136"/>
    </source>
</evidence>
<comment type="subcellular location">
    <subcellularLocation>
        <location evidence="1">Cell membrane</location>
        <topology evidence="1">Multi-pass membrane protein</topology>
    </subcellularLocation>
</comment>
<feature type="transmembrane region" description="Helical" evidence="8">
    <location>
        <begin position="321"/>
        <end position="340"/>
    </location>
</feature>
<feature type="transmembrane region" description="Helical" evidence="8">
    <location>
        <begin position="253"/>
        <end position="278"/>
    </location>
</feature>
<keyword evidence="3" id="KW-0813">Transport</keyword>
<keyword evidence="7 8" id="KW-0472">Membrane</keyword>
<evidence type="ECO:0000256" key="5">
    <source>
        <dbReference type="ARBA" id="ARBA00022692"/>
    </source>
</evidence>
<keyword evidence="6 8" id="KW-1133">Transmembrane helix</keyword>
<name>A0A1M3KYA3_9BACT</name>
<dbReference type="InterPro" id="IPR000522">
    <property type="entry name" value="ABC_transptr_permease_BtuC"/>
</dbReference>
<evidence type="ECO:0000256" key="6">
    <source>
        <dbReference type="ARBA" id="ARBA00022989"/>
    </source>
</evidence>
<evidence type="ECO:0000256" key="3">
    <source>
        <dbReference type="ARBA" id="ARBA00022448"/>
    </source>
</evidence>
<comment type="similarity">
    <text evidence="2">Belongs to the binding-protein-dependent transport system permease family. FecCD subfamily.</text>
</comment>
<proteinExistence type="inferred from homology"/>
<evidence type="ECO:0000256" key="8">
    <source>
        <dbReference type="SAM" id="Phobius"/>
    </source>
</evidence>
<accession>A0A1M3KYA3</accession>
<dbReference type="PANTHER" id="PTHR30472:SF25">
    <property type="entry name" value="ABC TRANSPORTER PERMEASE PROTEIN MJ0876-RELATED"/>
    <property type="match status" value="1"/>
</dbReference>
<feature type="transmembrane region" description="Helical" evidence="8">
    <location>
        <begin position="72"/>
        <end position="93"/>
    </location>
</feature>
<reference evidence="9 10" key="1">
    <citation type="submission" date="2016-09" db="EMBL/GenBank/DDBJ databases">
        <title>Genome-resolved meta-omics ties microbial dynamics to process performance in biotechnology for thiocyanate degradation.</title>
        <authorList>
            <person name="Kantor R.S."/>
            <person name="Huddy R.J."/>
            <person name="Iyer R."/>
            <person name="Thomas B.C."/>
            <person name="Brown C.T."/>
            <person name="Anantharaman K."/>
            <person name="Tringe S."/>
            <person name="Hettich R.L."/>
            <person name="Harrison S.T."/>
            <person name="Banfield J.F."/>
        </authorList>
    </citation>
    <scope>NUCLEOTIDE SEQUENCE [LARGE SCALE GENOMIC DNA]</scope>
    <source>
        <strain evidence="9">59-99</strain>
    </source>
</reference>
<dbReference type="GO" id="GO:0022857">
    <property type="term" value="F:transmembrane transporter activity"/>
    <property type="evidence" value="ECO:0007669"/>
    <property type="project" value="InterPro"/>
</dbReference>
<dbReference type="STRING" id="1895771.BGO89_11325"/>
<dbReference type="InterPro" id="IPR037294">
    <property type="entry name" value="ABC_BtuC-like"/>
</dbReference>
<gene>
    <name evidence="9" type="ORF">BGO89_11325</name>
</gene>
<dbReference type="Gene3D" id="1.10.3470.10">
    <property type="entry name" value="ABC transporter involved in vitamin B12 uptake, BtuC"/>
    <property type="match status" value="1"/>
</dbReference>
<evidence type="ECO:0000256" key="2">
    <source>
        <dbReference type="ARBA" id="ARBA00007935"/>
    </source>
</evidence>
<protein>
    <recommendedName>
        <fullName evidence="11">Iron ABC transporter</fullName>
    </recommendedName>
</protein>
<dbReference type="AlphaFoldDB" id="A0A1M3KYA3"/>
<evidence type="ECO:0000256" key="1">
    <source>
        <dbReference type="ARBA" id="ARBA00004651"/>
    </source>
</evidence>
<dbReference type="PANTHER" id="PTHR30472">
    <property type="entry name" value="FERRIC ENTEROBACTIN TRANSPORT SYSTEM PERMEASE PROTEIN"/>
    <property type="match status" value="1"/>
</dbReference>
<keyword evidence="4" id="KW-1003">Cell membrane</keyword>